<evidence type="ECO:0000259" key="1">
    <source>
        <dbReference type="PROSITE" id="PS51747"/>
    </source>
</evidence>
<name>A0A0G1V0F7_9BACT</name>
<dbReference type="Pfam" id="PF00383">
    <property type="entry name" value="dCMP_cyt_deam_1"/>
    <property type="match status" value="1"/>
</dbReference>
<dbReference type="SUPFAM" id="SSF53927">
    <property type="entry name" value="Cytidine deaminase-like"/>
    <property type="match status" value="1"/>
</dbReference>
<dbReference type="PROSITE" id="PS51747">
    <property type="entry name" value="CYT_DCMP_DEAMINASES_2"/>
    <property type="match status" value="1"/>
</dbReference>
<comment type="caution">
    <text evidence="2">The sequence shown here is derived from an EMBL/GenBank/DDBJ whole genome shotgun (WGS) entry which is preliminary data.</text>
</comment>
<organism evidence="2 3">
    <name type="scientific">Candidatus Amesbacteria bacterium GW2011_GWA1_47_16</name>
    <dbReference type="NCBI Taxonomy" id="1618353"/>
    <lineage>
        <taxon>Bacteria</taxon>
        <taxon>Candidatus Amesiibacteriota</taxon>
    </lineage>
</organism>
<dbReference type="EMBL" id="LCNV01000024">
    <property type="protein sequence ID" value="KKU63445.1"/>
    <property type="molecule type" value="Genomic_DNA"/>
</dbReference>
<evidence type="ECO:0000313" key="2">
    <source>
        <dbReference type="EMBL" id="KKU63445.1"/>
    </source>
</evidence>
<gene>
    <name evidence="2" type="ORF">UX87_C0024G0014</name>
</gene>
<dbReference type="InterPro" id="IPR002125">
    <property type="entry name" value="CMP_dCMP_dom"/>
</dbReference>
<dbReference type="Gene3D" id="3.40.140.10">
    <property type="entry name" value="Cytidine Deaminase, domain 2"/>
    <property type="match status" value="1"/>
</dbReference>
<protein>
    <submittedName>
        <fullName evidence="2">dCMP deaminase</fullName>
    </submittedName>
</protein>
<feature type="domain" description="CMP/dCMP-type deaminase" evidence="1">
    <location>
        <begin position="4"/>
        <end position="129"/>
    </location>
</feature>
<dbReference type="PANTHER" id="PTHR11079:SF162">
    <property type="entry name" value="RIBOFLAVIN BIOSYNTHESIS PROTEIN PYRD, CHLOROPLASTIC"/>
    <property type="match status" value="1"/>
</dbReference>
<dbReference type="Proteomes" id="UP000034364">
    <property type="component" value="Unassembled WGS sequence"/>
</dbReference>
<sequence>MSLIEDKKYLKLAVEQAKKSVEEGGFPAGSVVVKNDEIISEGVSLGRKLNDPTSHAETSSIRKACKKLETRDLSGATLYASLEPCLMCFSVSNWSGISRIVFGCQKTAEMVEKVYYEGSNNLVQINGQNSRKIELVLISDFEQEMLELIKDWERN</sequence>
<proteinExistence type="predicted"/>
<dbReference type="CDD" id="cd01285">
    <property type="entry name" value="nucleoside_deaminase"/>
    <property type="match status" value="1"/>
</dbReference>
<dbReference type="GO" id="GO:0003824">
    <property type="term" value="F:catalytic activity"/>
    <property type="evidence" value="ECO:0007669"/>
    <property type="project" value="InterPro"/>
</dbReference>
<dbReference type="InterPro" id="IPR016193">
    <property type="entry name" value="Cytidine_deaminase-like"/>
</dbReference>
<dbReference type="AlphaFoldDB" id="A0A0G1V0F7"/>
<reference evidence="2 3" key="1">
    <citation type="journal article" date="2015" name="Nature">
        <title>rRNA introns, odd ribosomes, and small enigmatic genomes across a large radiation of phyla.</title>
        <authorList>
            <person name="Brown C.T."/>
            <person name="Hug L.A."/>
            <person name="Thomas B.C."/>
            <person name="Sharon I."/>
            <person name="Castelle C.J."/>
            <person name="Singh A."/>
            <person name="Wilkins M.J."/>
            <person name="Williams K.H."/>
            <person name="Banfield J.F."/>
        </authorList>
    </citation>
    <scope>NUCLEOTIDE SEQUENCE [LARGE SCALE GENOMIC DNA]</scope>
</reference>
<accession>A0A0G1V0F7</accession>
<evidence type="ECO:0000313" key="3">
    <source>
        <dbReference type="Proteomes" id="UP000034364"/>
    </source>
</evidence>
<dbReference type="PANTHER" id="PTHR11079">
    <property type="entry name" value="CYTOSINE DEAMINASE FAMILY MEMBER"/>
    <property type="match status" value="1"/>
</dbReference>